<dbReference type="Proteomes" id="UP000186230">
    <property type="component" value="Chromosome"/>
</dbReference>
<reference evidence="1 2" key="1">
    <citation type="submission" date="2016-07" db="EMBL/GenBank/DDBJ databases">
        <title>Multi-omics approach to identify versatile polysaccharide utilization systems of a marine flavobacterium Gramella flava.</title>
        <authorList>
            <person name="Tang K."/>
        </authorList>
    </citation>
    <scope>NUCLEOTIDE SEQUENCE [LARGE SCALE GENOMIC DNA]</scope>
    <source>
        <strain evidence="1 2">JLT2011</strain>
    </source>
</reference>
<proteinExistence type="predicted"/>
<name>A0A1L7I609_9FLAO</name>
<dbReference type="KEGG" id="gfl:GRFL_2307"/>
<accession>A0A1L7I609</accession>
<dbReference type="STRING" id="1229726.GRFL_2307"/>
<dbReference type="EMBL" id="CP016359">
    <property type="protein sequence ID" value="APU69031.1"/>
    <property type="molecule type" value="Genomic_DNA"/>
</dbReference>
<evidence type="ECO:0000313" key="2">
    <source>
        <dbReference type="Proteomes" id="UP000186230"/>
    </source>
</evidence>
<organism evidence="1 2">
    <name type="scientific">Christiangramia flava JLT2011</name>
    <dbReference type="NCBI Taxonomy" id="1229726"/>
    <lineage>
        <taxon>Bacteria</taxon>
        <taxon>Pseudomonadati</taxon>
        <taxon>Bacteroidota</taxon>
        <taxon>Flavobacteriia</taxon>
        <taxon>Flavobacteriales</taxon>
        <taxon>Flavobacteriaceae</taxon>
        <taxon>Christiangramia</taxon>
    </lineage>
</organism>
<gene>
    <name evidence="1" type="ORF">GRFL_2307</name>
</gene>
<keyword evidence="2" id="KW-1185">Reference proteome</keyword>
<evidence type="ECO:0000313" key="1">
    <source>
        <dbReference type="EMBL" id="APU69031.1"/>
    </source>
</evidence>
<protein>
    <submittedName>
        <fullName evidence="1">Uncharacterized protein</fullName>
    </submittedName>
</protein>
<dbReference type="AlphaFoldDB" id="A0A1L7I609"/>
<sequence length="164" mass="18799">MFYYEYPLVNMLTFLSRTVAYSLLILAVVPELRNLRTNLFQKLVFVFVLVLNGSMLVVLMDMVPDKFLYTGLDYLFYAYGSVMIGMVIAAVSYSNRYANKISFYYTGALLCLVFADVSSFIGYYLEFDAFYVPDRIFYLLGIAGLVRFASFSRSHKAVPQLESL</sequence>